<keyword evidence="1" id="KW-0812">Transmembrane</keyword>
<dbReference type="RefSeq" id="WP_252622960.1">
    <property type="nucleotide sequence ID" value="NZ_CP099490.1"/>
</dbReference>
<evidence type="ECO:0000313" key="2">
    <source>
        <dbReference type="EMBL" id="USQ77624.1"/>
    </source>
</evidence>
<reference evidence="2" key="1">
    <citation type="submission" date="2022-06" db="EMBL/GenBank/DDBJ databases">
        <title>Ornithinimicrobium JY.X270.</title>
        <authorList>
            <person name="Huang Y."/>
        </authorList>
    </citation>
    <scope>NUCLEOTIDE SEQUENCE</scope>
    <source>
        <strain evidence="2">JY.X270</strain>
    </source>
</reference>
<keyword evidence="1" id="KW-0472">Membrane</keyword>
<gene>
    <name evidence="2" type="ORF">NF557_06890</name>
</gene>
<feature type="transmembrane region" description="Helical" evidence="1">
    <location>
        <begin position="12"/>
        <end position="45"/>
    </location>
</feature>
<sequence>MSERRPRRGLAPVWWTLPLLVLTTATLVLLAWALLVMHGMTYGIFEVLRPQARALPPEFRRYDSALLVGVTVNVVLALALAWSAGRTRARGWPPIAVAALAAVLSLTVAGSVLLLMLGISPVTFLVTLF</sequence>
<feature type="transmembrane region" description="Helical" evidence="1">
    <location>
        <begin position="65"/>
        <end position="83"/>
    </location>
</feature>
<proteinExistence type="predicted"/>
<feature type="transmembrane region" description="Helical" evidence="1">
    <location>
        <begin position="95"/>
        <end position="119"/>
    </location>
</feature>
<evidence type="ECO:0000256" key="1">
    <source>
        <dbReference type="SAM" id="Phobius"/>
    </source>
</evidence>
<keyword evidence="3" id="KW-1185">Reference proteome</keyword>
<dbReference type="EMBL" id="CP099490">
    <property type="protein sequence ID" value="USQ77624.1"/>
    <property type="molecule type" value="Genomic_DNA"/>
</dbReference>
<protein>
    <submittedName>
        <fullName evidence="2">Uncharacterized protein</fullName>
    </submittedName>
</protein>
<evidence type="ECO:0000313" key="3">
    <source>
        <dbReference type="Proteomes" id="UP001056535"/>
    </source>
</evidence>
<organism evidence="2 3">
    <name type="scientific">Ornithinimicrobium cryptoxanthini</name>
    <dbReference type="NCBI Taxonomy" id="2934161"/>
    <lineage>
        <taxon>Bacteria</taxon>
        <taxon>Bacillati</taxon>
        <taxon>Actinomycetota</taxon>
        <taxon>Actinomycetes</taxon>
        <taxon>Micrococcales</taxon>
        <taxon>Ornithinimicrobiaceae</taxon>
        <taxon>Ornithinimicrobium</taxon>
    </lineage>
</organism>
<name>A0ABY4YLQ9_9MICO</name>
<accession>A0ABY4YLQ9</accession>
<keyword evidence="1" id="KW-1133">Transmembrane helix</keyword>
<dbReference type="Proteomes" id="UP001056535">
    <property type="component" value="Chromosome"/>
</dbReference>